<dbReference type="InterPro" id="IPR011182">
    <property type="entry name" value="L-Asp_DH"/>
</dbReference>
<name>A0ABP6VNN2_9GAMM</name>
<keyword evidence="2 6" id="KW-0662">Pyridine nucleotide biosynthesis</keyword>
<dbReference type="NCBIfam" id="NF009827">
    <property type="entry name" value="PRK13303.1-2"/>
    <property type="match status" value="1"/>
</dbReference>
<comment type="catalytic activity">
    <reaction evidence="6">
        <text>L-aspartate + NAD(+) + H2O = oxaloacetate + NH4(+) + NADH + H(+)</text>
        <dbReference type="Rhea" id="RHEA:11788"/>
        <dbReference type="ChEBI" id="CHEBI:15377"/>
        <dbReference type="ChEBI" id="CHEBI:15378"/>
        <dbReference type="ChEBI" id="CHEBI:16452"/>
        <dbReference type="ChEBI" id="CHEBI:28938"/>
        <dbReference type="ChEBI" id="CHEBI:29991"/>
        <dbReference type="ChEBI" id="CHEBI:57540"/>
        <dbReference type="ChEBI" id="CHEBI:57945"/>
        <dbReference type="EC" id="1.4.1.21"/>
    </reaction>
</comment>
<evidence type="ECO:0000313" key="9">
    <source>
        <dbReference type="EMBL" id="GAA3538893.1"/>
    </source>
</evidence>
<dbReference type="EMBL" id="BAABCX010000002">
    <property type="protein sequence ID" value="GAA3538893.1"/>
    <property type="molecule type" value="Genomic_DNA"/>
</dbReference>
<comment type="catalytic activity">
    <reaction evidence="6">
        <text>L-aspartate + NADP(+) + H2O = oxaloacetate + NH4(+) + NADPH + H(+)</text>
        <dbReference type="Rhea" id="RHEA:11784"/>
        <dbReference type="ChEBI" id="CHEBI:15377"/>
        <dbReference type="ChEBI" id="CHEBI:15378"/>
        <dbReference type="ChEBI" id="CHEBI:16452"/>
        <dbReference type="ChEBI" id="CHEBI:28938"/>
        <dbReference type="ChEBI" id="CHEBI:29991"/>
        <dbReference type="ChEBI" id="CHEBI:57783"/>
        <dbReference type="ChEBI" id="CHEBI:58349"/>
        <dbReference type="EC" id="1.4.1.21"/>
    </reaction>
</comment>
<evidence type="ECO:0000256" key="2">
    <source>
        <dbReference type="ARBA" id="ARBA00022642"/>
    </source>
</evidence>
<comment type="pathway">
    <text evidence="6">Cofactor biosynthesis; NAD(+) biosynthesis; iminoaspartate from L-aspartate (dehydrogenase route): step 1/1.</text>
</comment>
<sequence length="263" mass="27320">MKQLMMIGFGAMGREVASLLPAELALKWLLVSPARVDEVQAELGPSVRVLSDIDECDQAPDLVVECAGQGAVREHGAKVLARGWTLGLISVGALADDELMLSLRAAAQQGGGRILALAGAIAGVDGLAAAREGGLESVLYSGRKSPQSWRGSPAEALIDLDTVTEPTVFFRGTAREAALRFPANANVAATVALAGLGMDNTRVELTVDPASSTNKHSILAQGRFGELSIELSGQPLASNPKTSTLAALSVVRACRHCTDTVLI</sequence>
<comment type="miscellaneous">
    <text evidence="6">The iminoaspartate product is unstable in aqueous solution and can decompose to oxaloacetate and ammonia.</text>
</comment>
<dbReference type="PIRSF" id="PIRSF005227">
    <property type="entry name" value="Asp_dh_NAD_syn"/>
    <property type="match status" value="1"/>
</dbReference>
<evidence type="ECO:0000256" key="6">
    <source>
        <dbReference type="HAMAP-Rule" id="MF_01265"/>
    </source>
</evidence>
<dbReference type="PANTHER" id="PTHR31873">
    <property type="entry name" value="L-ASPARTATE DEHYDROGENASE-RELATED"/>
    <property type="match status" value="1"/>
</dbReference>
<evidence type="ECO:0000256" key="3">
    <source>
        <dbReference type="ARBA" id="ARBA00022857"/>
    </source>
</evidence>
<dbReference type="SUPFAM" id="SSF51735">
    <property type="entry name" value="NAD(P)-binding Rossmann-fold domains"/>
    <property type="match status" value="1"/>
</dbReference>
<evidence type="ECO:0000256" key="5">
    <source>
        <dbReference type="ARBA" id="ARBA00023027"/>
    </source>
</evidence>
<dbReference type="NCBIfam" id="NF009828">
    <property type="entry name" value="PRK13303.1-3"/>
    <property type="match status" value="1"/>
</dbReference>
<dbReference type="InterPro" id="IPR020626">
    <property type="entry name" value="Asp_DH_prok"/>
</dbReference>
<comment type="caution">
    <text evidence="9">The sequence shown here is derived from an EMBL/GenBank/DDBJ whole genome shotgun (WGS) entry which is preliminary data.</text>
</comment>
<evidence type="ECO:0000259" key="8">
    <source>
        <dbReference type="Pfam" id="PF03447"/>
    </source>
</evidence>
<feature type="binding site" evidence="6">
    <location>
        <position position="186"/>
    </location>
    <ligand>
        <name>NAD(+)</name>
        <dbReference type="ChEBI" id="CHEBI:57540"/>
    </ligand>
</feature>
<gene>
    <name evidence="6" type="primary">nadX</name>
    <name evidence="9" type="ORF">GCM10022394_18230</name>
</gene>
<dbReference type="Proteomes" id="UP001500795">
    <property type="component" value="Unassembled WGS sequence"/>
</dbReference>
<keyword evidence="4 6" id="KW-0560">Oxidoreductase</keyword>
<feature type="domain" description="Aspartate/homoserine dehydrogenase NAD-binding" evidence="8">
    <location>
        <begin position="8"/>
        <end position="115"/>
    </location>
</feature>
<dbReference type="Gene3D" id="3.30.360.10">
    <property type="entry name" value="Dihydrodipicolinate Reductase, domain 2"/>
    <property type="match status" value="1"/>
</dbReference>
<dbReference type="Pfam" id="PF03447">
    <property type="entry name" value="NAD_binding_3"/>
    <property type="match status" value="1"/>
</dbReference>
<reference evidence="10" key="1">
    <citation type="journal article" date="2019" name="Int. J. Syst. Evol. Microbiol.">
        <title>The Global Catalogue of Microorganisms (GCM) 10K type strain sequencing project: providing services to taxonomists for standard genome sequencing and annotation.</title>
        <authorList>
            <consortium name="The Broad Institute Genomics Platform"/>
            <consortium name="The Broad Institute Genome Sequencing Center for Infectious Disease"/>
            <person name="Wu L."/>
            <person name="Ma J."/>
        </authorList>
    </citation>
    <scope>NUCLEOTIDE SEQUENCE [LARGE SCALE GENOMIC DNA]</scope>
    <source>
        <strain evidence="10">JCM 17110</strain>
    </source>
</reference>
<evidence type="ECO:0000313" key="10">
    <source>
        <dbReference type="Proteomes" id="UP001500795"/>
    </source>
</evidence>
<feature type="domain" description="Aspartate dehydrogenase" evidence="7">
    <location>
        <begin position="163"/>
        <end position="251"/>
    </location>
</feature>
<organism evidence="9 10">
    <name type="scientific">Zobellella aerophila</name>
    <dbReference type="NCBI Taxonomy" id="870480"/>
    <lineage>
        <taxon>Bacteria</taxon>
        <taxon>Pseudomonadati</taxon>
        <taxon>Pseudomonadota</taxon>
        <taxon>Gammaproteobacteria</taxon>
        <taxon>Aeromonadales</taxon>
        <taxon>Aeromonadaceae</taxon>
        <taxon>Zobellella</taxon>
    </lineage>
</organism>
<dbReference type="SUPFAM" id="SSF55347">
    <property type="entry name" value="Glyceraldehyde-3-phosphate dehydrogenase-like, C-terminal domain"/>
    <property type="match status" value="1"/>
</dbReference>
<proteinExistence type="inferred from homology"/>
<keyword evidence="3 6" id="KW-0521">NADP</keyword>
<evidence type="ECO:0000256" key="1">
    <source>
        <dbReference type="ARBA" id="ARBA00008331"/>
    </source>
</evidence>
<feature type="active site" evidence="6">
    <location>
        <position position="216"/>
    </location>
</feature>
<dbReference type="Gene3D" id="3.40.50.720">
    <property type="entry name" value="NAD(P)-binding Rossmann-like Domain"/>
    <property type="match status" value="1"/>
</dbReference>
<dbReference type="RefSeq" id="WP_344957142.1">
    <property type="nucleotide sequence ID" value="NZ_BAABCX010000002.1"/>
</dbReference>
<dbReference type="PANTHER" id="PTHR31873:SF6">
    <property type="entry name" value="ASPARTATE DEHYDROGENASE DOMAIN-CONTAINING PROTEIN"/>
    <property type="match status" value="1"/>
</dbReference>
<comment type="function">
    <text evidence="6">Specifically catalyzes the NAD or NADP-dependent dehydrogenation of L-aspartate to iminoaspartate.</text>
</comment>
<dbReference type="EC" id="1.4.1.21" evidence="6"/>
<accession>A0ABP6VNN2</accession>
<keyword evidence="10" id="KW-1185">Reference proteome</keyword>
<dbReference type="InterPro" id="IPR002811">
    <property type="entry name" value="Asp_DH"/>
</dbReference>
<dbReference type="InterPro" id="IPR036291">
    <property type="entry name" value="NAD(P)-bd_dom_sf"/>
</dbReference>
<keyword evidence="5 6" id="KW-0520">NAD</keyword>
<evidence type="ECO:0000256" key="4">
    <source>
        <dbReference type="ARBA" id="ARBA00023002"/>
    </source>
</evidence>
<protein>
    <recommendedName>
        <fullName evidence="6">L-aspartate dehydrogenase</fullName>
        <ecNumber evidence="6">1.4.1.21</ecNumber>
    </recommendedName>
</protein>
<evidence type="ECO:0000259" key="7">
    <source>
        <dbReference type="Pfam" id="PF01958"/>
    </source>
</evidence>
<dbReference type="InterPro" id="IPR005106">
    <property type="entry name" value="Asp/hSer_DH_NAD-bd"/>
</dbReference>
<comment type="similarity">
    <text evidence="1 6">Belongs to the L-aspartate dehydrogenase family.</text>
</comment>
<dbReference type="HAMAP" id="MF_01265">
    <property type="entry name" value="NadX"/>
    <property type="match status" value="1"/>
</dbReference>
<dbReference type="Pfam" id="PF01958">
    <property type="entry name" value="Asp_DH_C"/>
    <property type="match status" value="1"/>
</dbReference>
<feature type="binding site" evidence="6">
    <location>
        <position position="120"/>
    </location>
    <ligand>
        <name>NAD(+)</name>
        <dbReference type="ChEBI" id="CHEBI:57540"/>
    </ligand>
</feature>